<evidence type="ECO:0000256" key="4">
    <source>
        <dbReference type="ARBA" id="ARBA00011565"/>
    </source>
</evidence>
<keyword evidence="7" id="KW-0496">Mitochondrion</keyword>
<evidence type="ECO:0000256" key="1">
    <source>
        <dbReference type="ARBA" id="ARBA00002584"/>
    </source>
</evidence>
<name>A0A6A6TYB5_9PEZI</name>
<dbReference type="InterPro" id="IPR007667">
    <property type="entry name" value="Hypoxia_induced_domain"/>
</dbReference>
<dbReference type="OrthoDB" id="6604018at2759"/>
<dbReference type="AlphaFoldDB" id="A0A6A6TYB5"/>
<reference evidence="11" key="1">
    <citation type="journal article" date="2020" name="Stud. Mycol.">
        <title>101 Dothideomycetes genomes: a test case for predicting lifestyles and emergence of pathogens.</title>
        <authorList>
            <person name="Haridas S."/>
            <person name="Albert R."/>
            <person name="Binder M."/>
            <person name="Bloem J."/>
            <person name="Labutti K."/>
            <person name="Salamov A."/>
            <person name="Andreopoulos B."/>
            <person name="Baker S."/>
            <person name="Barry K."/>
            <person name="Bills G."/>
            <person name="Bluhm B."/>
            <person name="Cannon C."/>
            <person name="Castanera R."/>
            <person name="Culley D."/>
            <person name="Daum C."/>
            <person name="Ezra D."/>
            <person name="Gonzalez J."/>
            <person name="Henrissat B."/>
            <person name="Kuo A."/>
            <person name="Liang C."/>
            <person name="Lipzen A."/>
            <person name="Lutzoni F."/>
            <person name="Magnuson J."/>
            <person name="Mondo S."/>
            <person name="Nolan M."/>
            <person name="Ohm R."/>
            <person name="Pangilinan J."/>
            <person name="Park H.-J."/>
            <person name="Ramirez L."/>
            <person name="Alfaro M."/>
            <person name="Sun H."/>
            <person name="Tritt A."/>
            <person name="Yoshinaga Y."/>
            <person name="Zwiers L.-H."/>
            <person name="Turgeon B."/>
            <person name="Goodwin S."/>
            <person name="Spatafora J."/>
            <person name="Crous P."/>
            <person name="Grigoriev I."/>
        </authorList>
    </citation>
    <scope>NUCLEOTIDE SEQUENCE</scope>
    <source>
        <strain evidence="11">CBS 115976</strain>
    </source>
</reference>
<evidence type="ECO:0000256" key="8">
    <source>
        <dbReference type="ARBA" id="ARBA00023136"/>
    </source>
</evidence>
<evidence type="ECO:0000256" key="5">
    <source>
        <dbReference type="ARBA" id="ARBA00022692"/>
    </source>
</evidence>
<accession>A0A6A6TYB5</accession>
<gene>
    <name evidence="11" type="ORF">BT63DRAFT_84129</name>
</gene>
<keyword evidence="12" id="KW-1185">Reference proteome</keyword>
<feature type="transmembrane region" description="Helical" evidence="9">
    <location>
        <begin position="66"/>
        <end position="83"/>
    </location>
</feature>
<dbReference type="Pfam" id="PF04588">
    <property type="entry name" value="HIG_1_N"/>
    <property type="match status" value="1"/>
</dbReference>
<dbReference type="InterPro" id="IPR050355">
    <property type="entry name" value="RCF1"/>
</dbReference>
<comment type="subcellular location">
    <subcellularLocation>
        <location evidence="2">Mitochondrion membrane</location>
    </subcellularLocation>
</comment>
<dbReference type="EMBL" id="MU004241">
    <property type="protein sequence ID" value="KAF2665065.1"/>
    <property type="molecule type" value="Genomic_DNA"/>
</dbReference>
<keyword evidence="5 9" id="KW-0812">Transmembrane</keyword>
<dbReference type="GO" id="GO:0097250">
    <property type="term" value="P:mitochondrial respirasome assembly"/>
    <property type="evidence" value="ECO:0007669"/>
    <property type="project" value="TreeGrafter"/>
</dbReference>
<evidence type="ECO:0000256" key="7">
    <source>
        <dbReference type="ARBA" id="ARBA00023128"/>
    </source>
</evidence>
<feature type="domain" description="HIG1" evidence="10">
    <location>
        <begin position="3"/>
        <end position="94"/>
    </location>
</feature>
<dbReference type="PANTHER" id="PTHR12297:SF3">
    <property type="entry name" value="HIG1 DOMAIN FAMILY MEMBER 1A"/>
    <property type="match status" value="1"/>
</dbReference>
<evidence type="ECO:0000256" key="9">
    <source>
        <dbReference type="SAM" id="Phobius"/>
    </source>
</evidence>
<evidence type="ECO:0000256" key="2">
    <source>
        <dbReference type="ARBA" id="ARBA00004325"/>
    </source>
</evidence>
<evidence type="ECO:0000259" key="10">
    <source>
        <dbReference type="PROSITE" id="PS51503"/>
    </source>
</evidence>
<comment type="subunit">
    <text evidence="4">Associates with the respiratory chain complex III/complex IV supercomplex.</text>
</comment>
<keyword evidence="6 9" id="KW-1133">Transmembrane helix</keyword>
<keyword evidence="8 9" id="KW-0472">Membrane</keyword>
<evidence type="ECO:0000256" key="6">
    <source>
        <dbReference type="ARBA" id="ARBA00022989"/>
    </source>
</evidence>
<comment type="similarity">
    <text evidence="3">Belongs to the RCF1 family.</text>
</comment>
<sequence length="194" mass="22774">MPSPPPSSFDPDYIPETPTRRLFRRMREEPLIPLGLVLTVSALIGAGRALRANDHQRANIMFRRRVYAQGFTLLCVCAGGLYWSKDRERRQQFDRLERERVAADKRERWLAELQARDDEEKKAKGRVGLLKEKRRQREEVIREKIREEERVERERAVERELNGDIGSREPRKGEDGYENFVQKAAKLVWTGGDK</sequence>
<evidence type="ECO:0000313" key="12">
    <source>
        <dbReference type="Proteomes" id="UP000799302"/>
    </source>
</evidence>
<protein>
    <recommendedName>
        <fullName evidence="10">HIG1 domain-containing protein</fullName>
    </recommendedName>
</protein>
<organism evidence="11 12">
    <name type="scientific">Microthyrium microscopicum</name>
    <dbReference type="NCBI Taxonomy" id="703497"/>
    <lineage>
        <taxon>Eukaryota</taxon>
        <taxon>Fungi</taxon>
        <taxon>Dikarya</taxon>
        <taxon>Ascomycota</taxon>
        <taxon>Pezizomycotina</taxon>
        <taxon>Dothideomycetes</taxon>
        <taxon>Dothideomycetes incertae sedis</taxon>
        <taxon>Microthyriales</taxon>
        <taxon>Microthyriaceae</taxon>
        <taxon>Microthyrium</taxon>
    </lineage>
</organism>
<dbReference type="Proteomes" id="UP000799302">
    <property type="component" value="Unassembled WGS sequence"/>
</dbReference>
<comment type="function">
    <text evidence="1">Cytochrome c oxidase subunit which plays a role in assembly of respiratory supercomplexes.</text>
</comment>
<dbReference type="PANTHER" id="PTHR12297">
    <property type="entry name" value="HYPOXIA-INDUCBILE GENE 1 HIG1 -RELATED"/>
    <property type="match status" value="1"/>
</dbReference>
<feature type="transmembrane region" description="Helical" evidence="9">
    <location>
        <begin position="30"/>
        <end position="46"/>
    </location>
</feature>
<dbReference type="GO" id="GO:0031966">
    <property type="term" value="C:mitochondrial membrane"/>
    <property type="evidence" value="ECO:0007669"/>
    <property type="project" value="UniProtKB-SubCell"/>
</dbReference>
<proteinExistence type="inferred from homology"/>
<evidence type="ECO:0000313" key="11">
    <source>
        <dbReference type="EMBL" id="KAF2665065.1"/>
    </source>
</evidence>
<dbReference type="PROSITE" id="PS51503">
    <property type="entry name" value="HIG1"/>
    <property type="match status" value="1"/>
</dbReference>
<evidence type="ECO:0000256" key="3">
    <source>
        <dbReference type="ARBA" id="ARBA00009366"/>
    </source>
</evidence>
<dbReference type="Gene3D" id="6.10.140.1320">
    <property type="match status" value="1"/>
</dbReference>